<feature type="site" description="Interaction with substrate tRNA" evidence="10">
    <location>
        <position position="114"/>
    </location>
</feature>
<organism evidence="12 13">
    <name type="scientific">Arcicella gelida</name>
    <dbReference type="NCBI Taxonomy" id="2984195"/>
    <lineage>
        <taxon>Bacteria</taxon>
        <taxon>Pseudomonadati</taxon>
        <taxon>Bacteroidota</taxon>
        <taxon>Cytophagia</taxon>
        <taxon>Cytophagales</taxon>
        <taxon>Flectobacillaceae</taxon>
        <taxon>Arcicella</taxon>
    </lineage>
</organism>
<dbReference type="InterPro" id="IPR018022">
    <property type="entry name" value="IPT"/>
</dbReference>
<keyword evidence="13" id="KW-1185">Reference proteome</keyword>
<accession>A0ABU5SBF7</accession>
<feature type="binding site" evidence="10">
    <location>
        <begin position="25"/>
        <end position="30"/>
    </location>
    <ligand>
        <name>substrate</name>
    </ligand>
</feature>
<dbReference type="PROSITE" id="PS50052">
    <property type="entry name" value="GUANYLATE_KINASE_2"/>
    <property type="match status" value="1"/>
</dbReference>
<evidence type="ECO:0000259" key="11">
    <source>
        <dbReference type="PROSITE" id="PS50052"/>
    </source>
</evidence>
<dbReference type="Gene3D" id="3.40.50.300">
    <property type="entry name" value="P-loop containing nucleotide triphosphate hydrolases"/>
    <property type="match status" value="1"/>
</dbReference>
<evidence type="ECO:0000256" key="4">
    <source>
        <dbReference type="ARBA" id="ARBA00022679"/>
    </source>
</evidence>
<keyword evidence="7 10" id="KW-0067">ATP-binding</keyword>
<feature type="region of interest" description="Interaction with substrate tRNA" evidence="10">
    <location>
        <begin position="48"/>
        <end position="51"/>
    </location>
</feature>
<comment type="similarity">
    <text evidence="3 10">Belongs to the IPP transferase family.</text>
</comment>
<proteinExistence type="inferred from homology"/>
<dbReference type="GO" id="GO:0052381">
    <property type="term" value="F:tRNA dimethylallyltransferase activity"/>
    <property type="evidence" value="ECO:0007669"/>
    <property type="project" value="UniProtKB-EC"/>
</dbReference>
<comment type="subunit">
    <text evidence="10">Monomer.</text>
</comment>
<comment type="caution">
    <text evidence="12">The sequence shown here is derived from an EMBL/GenBank/DDBJ whole genome shotgun (WGS) entry which is preliminary data.</text>
</comment>
<evidence type="ECO:0000313" key="12">
    <source>
        <dbReference type="EMBL" id="MEA5405785.1"/>
    </source>
</evidence>
<evidence type="ECO:0000256" key="1">
    <source>
        <dbReference type="ARBA" id="ARBA00001946"/>
    </source>
</evidence>
<dbReference type="InterPro" id="IPR039657">
    <property type="entry name" value="Dimethylallyltransferase"/>
</dbReference>
<dbReference type="HAMAP" id="MF_00185">
    <property type="entry name" value="IPP_trans"/>
    <property type="match status" value="1"/>
</dbReference>
<dbReference type="RefSeq" id="WP_323699181.1">
    <property type="nucleotide sequence ID" value="NZ_JAYGIL010000044.1"/>
</dbReference>
<feature type="domain" description="Guanylate kinase-like" evidence="11">
    <location>
        <begin position="16"/>
        <end position="209"/>
    </location>
</feature>
<dbReference type="Proteomes" id="UP001303899">
    <property type="component" value="Unassembled WGS sequence"/>
</dbReference>
<gene>
    <name evidence="10 12" type="primary">miaA</name>
    <name evidence="12" type="ORF">VB776_22795</name>
</gene>
<keyword evidence="4 10" id="KW-0808">Transferase</keyword>
<dbReference type="NCBIfam" id="TIGR00174">
    <property type="entry name" value="miaA"/>
    <property type="match status" value="1"/>
</dbReference>
<keyword evidence="5 10" id="KW-0819">tRNA processing</keyword>
<keyword evidence="6 10" id="KW-0547">Nucleotide-binding</keyword>
<comment type="caution">
    <text evidence="10">Lacks conserved residue(s) required for the propagation of feature annotation.</text>
</comment>
<dbReference type="Gene3D" id="1.10.20.140">
    <property type="match status" value="1"/>
</dbReference>
<evidence type="ECO:0000256" key="3">
    <source>
        <dbReference type="ARBA" id="ARBA00005842"/>
    </source>
</evidence>
<reference evidence="12 13" key="1">
    <citation type="submission" date="2023-12" db="EMBL/GenBank/DDBJ databases">
        <title>Novel species of the genus Arcicella isolated from rivers.</title>
        <authorList>
            <person name="Lu H."/>
        </authorList>
    </citation>
    <scope>NUCLEOTIDE SEQUENCE [LARGE SCALE GENOMIC DNA]</scope>
    <source>
        <strain evidence="12 13">DC2W</strain>
    </source>
</reference>
<feature type="site" description="Interaction with substrate tRNA" evidence="10">
    <location>
        <position position="136"/>
    </location>
</feature>
<evidence type="ECO:0000256" key="7">
    <source>
        <dbReference type="ARBA" id="ARBA00022840"/>
    </source>
</evidence>
<evidence type="ECO:0000256" key="8">
    <source>
        <dbReference type="ARBA" id="ARBA00022842"/>
    </source>
</evidence>
<keyword evidence="8 10" id="KW-0460">Magnesium</keyword>
<dbReference type="EC" id="2.5.1.75" evidence="10"/>
<comment type="cofactor">
    <cofactor evidence="1 10">
        <name>Mg(2+)</name>
        <dbReference type="ChEBI" id="CHEBI:18420"/>
    </cofactor>
</comment>
<dbReference type="InterPro" id="IPR008144">
    <property type="entry name" value="Guanylate_kin-like_dom"/>
</dbReference>
<evidence type="ECO:0000256" key="10">
    <source>
        <dbReference type="HAMAP-Rule" id="MF_00185"/>
    </source>
</evidence>
<comment type="catalytic activity">
    <reaction evidence="9 10">
        <text>adenosine(37) in tRNA + dimethylallyl diphosphate = N(6)-dimethylallyladenosine(37) in tRNA + diphosphate</text>
        <dbReference type="Rhea" id="RHEA:26482"/>
        <dbReference type="Rhea" id="RHEA-COMP:10162"/>
        <dbReference type="Rhea" id="RHEA-COMP:10375"/>
        <dbReference type="ChEBI" id="CHEBI:33019"/>
        <dbReference type="ChEBI" id="CHEBI:57623"/>
        <dbReference type="ChEBI" id="CHEBI:74411"/>
        <dbReference type="ChEBI" id="CHEBI:74415"/>
        <dbReference type="EC" id="2.5.1.75"/>
    </reaction>
</comment>
<evidence type="ECO:0000256" key="6">
    <source>
        <dbReference type="ARBA" id="ARBA00022741"/>
    </source>
</evidence>
<evidence type="ECO:0000256" key="2">
    <source>
        <dbReference type="ARBA" id="ARBA00003213"/>
    </source>
</evidence>
<dbReference type="InterPro" id="IPR027417">
    <property type="entry name" value="P-loop_NTPase"/>
</dbReference>
<dbReference type="EMBL" id="JAYGIL010000044">
    <property type="protein sequence ID" value="MEA5405785.1"/>
    <property type="molecule type" value="Genomic_DNA"/>
</dbReference>
<evidence type="ECO:0000313" key="13">
    <source>
        <dbReference type="Proteomes" id="UP001303899"/>
    </source>
</evidence>
<feature type="binding site" evidence="10">
    <location>
        <begin position="23"/>
        <end position="30"/>
    </location>
    <ligand>
        <name>ATP</name>
        <dbReference type="ChEBI" id="CHEBI:30616"/>
    </ligand>
</feature>
<dbReference type="Pfam" id="PF01715">
    <property type="entry name" value="IPPT"/>
    <property type="match status" value="1"/>
</dbReference>
<name>A0ABU5SBF7_9BACT</name>
<dbReference type="PANTHER" id="PTHR11088:SF60">
    <property type="entry name" value="TRNA DIMETHYLALLYLTRANSFERASE"/>
    <property type="match status" value="1"/>
</dbReference>
<sequence>MSETRNQKSEIQNLNKTLIIIVGPTAVGKTDLCVKLAKLLDTEVVSADSRQFYRELAIGTAKPTKEEMDGVPHHFVNSHSILDYYSVGDFERDCLKVLEEIFSRKDTAILTGGSGMFVKMITDGIDEMPEADLELRQQLAERFEKEGLSQLKEELRVLDPVYFEQVDDQNTQRVLRALEVCLSTGKPFSSFRKNQKAERPFKMLKIALERPREELYARIDTRMDLMLATGLEDEAKAVMEYREHYALKTVGYREIYEHLDGNYDREEMVRLLKRNSRRYAKRQMTWFKNQDEFHWFDAKNVAEITSFITDELKQM</sequence>
<evidence type="ECO:0000256" key="9">
    <source>
        <dbReference type="ARBA" id="ARBA00049563"/>
    </source>
</evidence>
<comment type="function">
    <text evidence="2 10">Catalyzes the transfer of a dimethylallyl group onto the adenine at position 37 in tRNAs that read codons beginning with uridine, leading to the formation of N6-(dimethylallyl)adenosine (i(6)A).</text>
</comment>
<dbReference type="SUPFAM" id="SSF52540">
    <property type="entry name" value="P-loop containing nucleoside triphosphate hydrolases"/>
    <property type="match status" value="2"/>
</dbReference>
<dbReference type="PANTHER" id="PTHR11088">
    <property type="entry name" value="TRNA DIMETHYLALLYLTRANSFERASE"/>
    <property type="match status" value="1"/>
</dbReference>
<feature type="region of interest" description="Interaction with substrate tRNA" evidence="10">
    <location>
        <begin position="172"/>
        <end position="176"/>
    </location>
</feature>
<protein>
    <recommendedName>
        <fullName evidence="10">tRNA dimethylallyltransferase</fullName>
        <ecNumber evidence="10">2.5.1.75</ecNumber>
    </recommendedName>
    <alternativeName>
        <fullName evidence="10">Dimethylallyl diphosphate:tRNA dimethylallyltransferase</fullName>
        <shortName evidence="10">DMAPP:tRNA dimethylallyltransferase</shortName>
        <shortName evidence="10">DMATase</shortName>
    </alternativeName>
    <alternativeName>
        <fullName evidence="10">Isopentenyl-diphosphate:tRNA isopentenyltransferase</fullName>
        <shortName evidence="10">IPP transferase</shortName>
        <shortName evidence="10">IPPT</shortName>
        <shortName evidence="10">IPTase</shortName>
    </alternativeName>
</protein>
<evidence type="ECO:0000256" key="5">
    <source>
        <dbReference type="ARBA" id="ARBA00022694"/>
    </source>
</evidence>